<name>A0ABV3SDJ0_9HYPH</name>
<dbReference type="Pfam" id="PF13580">
    <property type="entry name" value="SIS_2"/>
    <property type="match status" value="1"/>
</dbReference>
<proteinExistence type="predicted"/>
<dbReference type="RefSeq" id="WP_367952310.1">
    <property type="nucleotide sequence ID" value="NZ_JBDPGJ010000001.1"/>
</dbReference>
<dbReference type="EMBL" id="JBDPGJ010000001">
    <property type="protein sequence ID" value="MEX0404423.1"/>
    <property type="molecule type" value="Genomic_DNA"/>
</dbReference>
<feature type="domain" description="SIS" evidence="1">
    <location>
        <begin position="35"/>
        <end position="220"/>
    </location>
</feature>
<evidence type="ECO:0000313" key="2">
    <source>
        <dbReference type="EMBL" id="MEX0404423.1"/>
    </source>
</evidence>
<dbReference type="PANTHER" id="PTHR30390">
    <property type="entry name" value="SEDOHEPTULOSE 7-PHOSPHATE ISOMERASE / DNAA INITIATOR-ASSOCIATING FACTOR FOR REPLICATION INITIATION"/>
    <property type="match status" value="1"/>
</dbReference>
<dbReference type="Proteomes" id="UP001556692">
    <property type="component" value="Unassembled WGS sequence"/>
</dbReference>
<comment type="caution">
    <text evidence="2">The sequence shown here is derived from an EMBL/GenBank/DDBJ whole genome shotgun (WGS) entry which is preliminary data.</text>
</comment>
<organism evidence="2 3">
    <name type="scientific">Aquibium pacificus</name>
    <dbReference type="NCBI Taxonomy" id="3153579"/>
    <lineage>
        <taxon>Bacteria</taxon>
        <taxon>Pseudomonadati</taxon>
        <taxon>Pseudomonadota</taxon>
        <taxon>Alphaproteobacteria</taxon>
        <taxon>Hyphomicrobiales</taxon>
        <taxon>Phyllobacteriaceae</taxon>
        <taxon>Aquibium</taxon>
    </lineage>
</organism>
<dbReference type="PANTHER" id="PTHR30390:SF7">
    <property type="entry name" value="PHOSPHOHEPTOSE ISOMERASE"/>
    <property type="match status" value="1"/>
</dbReference>
<dbReference type="SUPFAM" id="SSF53697">
    <property type="entry name" value="SIS domain"/>
    <property type="match status" value="1"/>
</dbReference>
<reference evidence="2 3" key="1">
    <citation type="submission" date="2024-05" db="EMBL/GenBank/DDBJ databases">
        <authorList>
            <person name="Jiang F."/>
        </authorList>
    </citation>
    <scope>NUCLEOTIDE SEQUENCE [LARGE SCALE GENOMIC DNA]</scope>
    <source>
        <strain evidence="2 3">LZ166</strain>
    </source>
</reference>
<dbReference type="InterPro" id="IPR046348">
    <property type="entry name" value="SIS_dom_sf"/>
</dbReference>
<dbReference type="InterPro" id="IPR001347">
    <property type="entry name" value="SIS_dom"/>
</dbReference>
<dbReference type="Gene3D" id="3.40.50.10490">
    <property type="entry name" value="Glucose-6-phosphate isomerase like protein, domain 1"/>
    <property type="match status" value="1"/>
</dbReference>
<dbReference type="GO" id="GO:0016853">
    <property type="term" value="F:isomerase activity"/>
    <property type="evidence" value="ECO:0007669"/>
    <property type="project" value="UniProtKB-KW"/>
</dbReference>
<dbReference type="InterPro" id="IPR050099">
    <property type="entry name" value="SIS_GmhA/DiaA_subfam"/>
</dbReference>
<dbReference type="PROSITE" id="PS51464">
    <property type="entry name" value="SIS"/>
    <property type="match status" value="1"/>
</dbReference>
<accession>A0ABV3SDJ0</accession>
<dbReference type="NCBIfam" id="NF002805">
    <property type="entry name" value="PRK02947.1"/>
    <property type="match status" value="1"/>
</dbReference>
<gene>
    <name evidence="2" type="ORF">ABGN05_01970</name>
</gene>
<keyword evidence="2" id="KW-0413">Isomerase</keyword>
<evidence type="ECO:0000259" key="1">
    <source>
        <dbReference type="PROSITE" id="PS51464"/>
    </source>
</evidence>
<protein>
    <submittedName>
        <fullName evidence="2">Sugar isomerase domain-containing protein</fullName>
    </submittedName>
</protein>
<evidence type="ECO:0000313" key="3">
    <source>
        <dbReference type="Proteomes" id="UP001556692"/>
    </source>
</evidence>
<keyword evidence="3" id="KW-1185">Reference proteome</keyword>
<sequence length="256" mass="27727">MSSSLLDRYFGSLAERLETVRSTQAEAIAQAAEHSAASIASGKLVFTFGTGHGALPALETFPRTGTVVGFRPIVESTMISFHHVWGDMGARQYRFIHAQEGYGKAIMRSHQVDPADTMILFSHSGINAVIMDIALECRERGMKVVGVTSIPHSSSTPSRHSSGKRLFEVADVVIDTGIPKADAALEIDGLEHPVGASSTSVTIAIAHAIVSLTAEKLVERGVKPYVMVNPNTTGKEAANRQNDENYEELWRRLKAR</sequence>